<evidence type="ECO:0000256" key="6">
    <source>
        <dbReference type="SAM" id="MobiDB-lite"/>
    </source>
</evidence>
<feature type="domain" description="Fe2OG dioxygenase" evidence="7">
    <location>
        <begin position="287"/>
        <end position="414"/>
    </location>
</feature>
<evidence type="ECO:0000259" key="7">
    <source>
        <dbReference type="PROSITE" id="PS51471"/>
    </source>
</evidence>
<dbReference type="InterPro" id="IPR037151">
    <property type="entry name" value="AlkB-like_sf"/>
</dbReference>
<dbReference type="GO" id="GO:0008198">
    <property type="term" value="F:ferrous iron binding"/>
    <property type="evidence" value="ECO:0007669"/>
    <property type="project" value="TreeGrafter"/>
</dbReference>
<evidence type="ECO:0000256" key="3">
    <source>
        <dbReference type="ARBA" id="ARBA00023002"/>
    </source>
</evidence>
<evidence type="ECO:0000313" key="9">
    <source>
        <dbReference type="Proteomes" id="UP000076502"/>
    </source>
</evidence>
<dbReference type="Proteomes" id="UP000076502">
    <property type="component" value="Unassembled WGS sequence"/>
</dbReference>
<dbReference type="AlphaFoldDB" id="A0A154PNS3"/>
<dbReference type="GO" id="GO:0035516">
    <property type="term" value="F:broad specificity oxidative DNA demethylase activity"/>
    <property type="evidence" value="ECO:0007669"/>
    <property type="project" value="TreeGrafter"/>
</dbReference>
<keyword evidence="2" id="KW-0223">Dioxygenase</keyword>
<accession>A0A154PNS3</accession>
<dbReference type="GO" id="GO:0035513">
    <property type="term" value="P:oxidative RNA demethylation"/>
    <property type="evidence" value="ECO:0007669"/>
    <property type="project" value="TreeGrafter"/>
</dbReference>
<keyword evidence="1 5" id="KW-0479">Metal-binding</keyword>
<dbReference type="GO" id="GO:0035515">
    <property type="term" value="F:oxidative RNA demethylase activity"/>
    <property type="evidence" value="ECO:0007669"/>
    <property type="project" value="TreeGrafter"/>
</dbReference>
<name>A0A154PNS3_DUFNO</name>
<evidence type="ECO:0000256" key="4">
    <source>
        <dbReference type="ARBA" id="ARBA00023004"/>
    </source>
</evidence>
<dbReference type="InterPro" id="IPR027450">
    <property type="entry name" value="AlkB-like"/>
</dbReference>
<comment type="cofactor">
    <cofactor evidence="5">
        <name>Fe(2+)</name>
        <dbReference type="ChEBI" id="CHEBI:29033"/>
    </cofactor>
    <text evidence="5">Binds 1 Fe(2+) ion per subunit.</text>
</comment>
<dbReference type="EMBL" id="KQ435007">
    <property type="protein sequence ID" value="KZC13535.1"/>
    <property type="molecule type" value="Genomic_DNA"/>
</dbReference>
<gene>
    <name evidence="8" type="ORF">WN55_05087</name>
</gene>
<proteinExistence type="predicted"/>
<dbReference type="STRING" id="178035.A0A154PNS3"/>
<dbReference type="InterPro" id="IPR004574">
    <property type="entry name" value="Alkb"/>
</dbReference>
<sequence>MQEIPGAEEEDNGERGRRESRHGKRTSSVEVARGGGGGELAQPVPRWARKLLSCFFVLRGKAMLIWLMTPGSILSIGHIPQPGQNDILLQTSEAFNQTLATSTNKYRNCIIKWRHPQFKGMFKDSFKYYKSRNPPPDLKDVIDLNGPNGSKVWKFLNEKCELGLKPVKDWQVYEFVGIPGLIFIRNPFTTAGQRYWIIKCLKDYSRKPSKLNLDAHDVLDNIETWWDICLTTNKAKELLPKLRWATLGYHHNWDTKLYSEVSKTEMPTELSLLTLYLAEALDFVNFKAQAAIINYYRMNSTLAGHTDHSEVNVDAPLFSISFGQTAIFLIGGHKQDDAANAIYLRSGDIVVMSGKSRLRYHGVPKILPATVIPWDQEDSNNNEEQHCKYLPDDWNKAKVYISQARINMNVRQVLKPGQSALL</sequence>
<evidence type="ECO:0000256" key="1">
    <source>
        <dbReference type="ARBA" id="ARBA00022723"/>
    </source>
</evidence>
<dbReference type="GO" id="GO:0005634">
    <property type="term" value="C:nucleus"/>
    <property type="evidence" value="ECO:0007669"/>
    <property type="project" value="TreeGrafter"/>
</dbReference>
<feature type="binding site" evidence="5">
    <location>
        <position position="361"/>
    </location>
    <ligand>
        <name>Fe cation</name>
        <dbReference type="ChEBI" id="CHEBI:24875"/>
        <note>catalytic</note>
    </ligand>
</feature>
<keyword evidence="4 5" id="KW-0408">Iron</keyword>
<keyword evidence="3" id="KW-0560">Oxidoreductase</keyword>
<reference evidence="8 9" key="1">
    <citation type="submission" date="2015-07" db="EMBL/GenBank/DDBJ databases">
        <title>The genome of Dufourea novaeangliae.</title>
        <authorList>
            <person name="Pan H."/>
            <person name="Kapheim K."/>
        </authorList>
    </citation>
    <scope>NUCLEOTIDE SEQUENCE [LARGE SCALE GENOMIC DNA]</scope>
    <source>
        <strain evidence="8">0120121106</strain>
        <tissue evidence="8">Whole body</tissue>
    </source>
</reference>
<feature type="binding site" evidence="5">
    <location>
        <position position="307"/>
    </location>
    <ligand>
        <name>Fe cation</name>
        <dbReference type="ChEBI" id="CHEBI:24875"/>
        <note>catalytic</note>
    </ligand>
</feature>
<dbReference type="Gene3D" id="2.60.120.590">
    <property type="entry name" value="Alpha-ketoglutarate-dependent dioxygenase AlkB-like"/>
    <property type="match status" value="1"/>
</dbReference>
<feature type="binding site" evidence="5">
    <location>
        <position position="305"/>
    </location>
    <ligand>
        <name>Fe cation</name>
        <dbReference type="ChEBI" id="CHEBI:24875"/>
        <note>catalytic</note>
    </ligand>
</feature>
<evidence type="ECO:0000256" key="5">
    <source>
        <dbReference type="PIRSR" id="PIRSR604574-2"/>
    </source>
</evidence>
<feature type="region of interest" description="Disordered" evidence="6">
    <location>
        <begin position="1"/>
        <end position="37"/>
    </location>
</feature>
<organism evidence="8 9">
    <name type="scientific">Dufourea novaeangliae</name>
    <name type="common">Sweat bee</name>
    <dbReference type="NCBI Taxonomy" id="178035"/>
    <lineage>
        <taxon>Eukaryota</taxon>
        <taxon>Metazoa</taxon>
        <taxon>Ecdysozoa</taxon>
        <taxon>Arthropoda</taxon>
        <taxon>Hexapoda</taxon>
        <taxon>Insecta</taxon>
        <taxon>Pterygota</taxon>
        <taxon>Neoptera</taxon>
        <taxon>Endopterygota</taxon>
        <taxon>Hymenoptera</taxon>
        <taxon>Apocrita</taxon>
        <taxon>Aculeata</taxon>
        <taxon>Apoidea</taxon>
        <taxon>Anthophila</taxon>
        <taxon>Halictidae</taxon>
        <taxon>Rophitinae</taxon>
        <taxon>Dufourea</taxon>
    </lineage>
</organism>
<dbReference type="PROSITE" id="PS51471">
    <property type="entry name" value="FE2OG_OXY"/>
    <property type="match status" value="1"/>
</dbReference>
<evidence type="ECO:0000256" key="2">
    <source>
        <dbReference type="ARBA" id="ARBA00022964"/>
    </source>
</evidence>
<dbReference type="PANTHER" id="PTHR16557:SF2">
    <property type="entry name" value="NUCLEIC ACID DIOXYGENASE ALKBH1"/>
    <property type="match status" value="1"/>
</dbReference>
<dbReference type="GO" id="GO:0005737">
    <property type="term" value="C:cytoplasm"/>
    <property type="evidence" value="ECO:0007669"/>
    <property type="project" value="TreeGrafter"/>
</dbReference>
<dbReference type="SUPFAM" id="SSF51197">
    <property type="entry name" value="Clavaminate synthase-like"/>
    <property type="match status" value="1"/>
</dbReference>
<protein>
    <submittedName>
        <fullName evidence="8">Alkylated DNA repair protein alkB like protein 1</fullName>
    </submittedName>
</protein>
<dbReference type="InterPro" id="IPR005123">
    <property type="entry name" value="Oxoglu/Fe-dep_dioxygenase_dom"/>
</dbReference>
<evidence type="ECO:0000313" key="8">
    <source>
        <dbReference type="EMBL" id="KZC13535.1"/>
    </source>
</evidence>
<keyword evidence="9" id="KW-1185">Reference proteome</keyword>
<dbReference type="OrthoDB" id="6614653at2759"/>
<dbReference type="Pfam" id="PF13532">
    <property type="entry name" value="2OG-FeII_Oxy_2"/>
    <property type="match status" value="1"/>
</dbReference>
<feature type="compositionally biased region" description="Acidic residues" evidence="6">
    <location>
        <begin position="1"/>
        <end position="12"/>
    </location>
</feature>
<dbReference type="PANTHER" id="PTHR16557">
    <property type="entry name" value="ALKYLATED DNA REPAIR PROTEIN ALKB-RELATED"/>
    <property type="match status" value="1"/>
</dbReference>